<feature type="transmembrane region" description="Helical" evidence="2">
    <location>
        <begin position="6"/>
        <end position="22"/>
    </location>
</feature>
<keyword evidence="2" id="KW-1133">Transmembrane helix</keyword>
<dbReference type="OrthoDB" id="3049421at2759"/>
<keyword evidence="2" id="KW-0812">Transmembrane</keyword>
<gene>
    <name evidence="3" type="ORF">K435DRAFT_81317</name>
</gene>
<protein>
    <submittedName>
        <fullName evidence="3">Uncharacterized protein</fullName>
    </submittedName>
</protein>
<dbReference type="Proteomes" id="UP000297245">
    <property type="component" value="Unassembled WGS sequence"/>
</dbReference>
<name>A0A4S8M3Y5_DENBC</name>
<feature type="region of interest" description="Disordered" evidence="1">
    <location>
        <begin position="206"/>
        <end position="232"/>
    </location>
</feature>
<dbReference type="EMBL" id="ML179167">
    <property type="protein sequence ID" value="THU96857.1"/>
    <property type="molecule type" value="Genomic_DNA"/>
</dbReference>
<keyword evidence="2" id="KW-0472">Membrane</keyword>
<evidence type="ECO:0000256" key="2">
    <source>
        <dbReference type="SAM" id="Phobius"/>
    </source>
</evidence>
<keyword evidence="4" id="KW-1185">Reference proteome</keyword>
<reference evidence="3 4" key="1">
    <citation type="journal article" date="2019" name="Nat. Ecol. Evol.">
        <title>Megaphylogeny resolves global patterns of mushroom evolution.</title>
        <authorList>
            <person name="Varga T."/>
            <person name="Krizsan K."/>
            <person name="Foldi C."/>
            <person name="Dima B."/>
            <person name="Sanchez-Garcia M."/>
            <person name="Sanchez-Ramirez S."/>
            <person name="Szollosi G.J."/>
            <person name="Szarkandi J.G."/>
            <person name="Papp V."/>
            <person name="Albert L."/>
            <person name="Andreopoulos W."/>
            <person name="Angelini C."/>
            <person name="Antonin V."/>
            <person name="Barry K.W."/>
            <person name="Bougher N.L."/>
            <person name="Buchanan P."/>
            <person name="Buyck B."/>
            <person name="Bense V."/>
            <person name="Catcheside P."/>
            <person name="Chovatia M."/>
            <person name="Cooper J."/>
            <person name="Damon W."/>
            <person name="Desjardin D."/>
            <person name="Finy P."/>
            <person name="Geml J."/>
            <person name="Haridas S."/>
            <person name="Hughes K."/>
            <person name="Justo A."/>
            <person name="Karasinski D."/>
            <person name="Kautmanova I."/>
            <person name="Kiss B."/>
            <person name="Kocsube S."/>
            <person name="Kotiranta H."/>
            <person name="LaButti K.M."/>
            <person name="Lechner B.E."/>
            <person name="Liimatainen K."/>
            <person name="Lipzen A."/>
            <person name="Lukacs Z."/>
            <person name="Mihaltcheva S."/>
            <person name="Morgado L.N."/>
            <person name="Niskanen T."/>
            <person name="Noordeloos M.E."/>
            <person name="Ohm R.A."/>
            <person name="Ortiz-Santana B."/>
            <person name="Ovrebo C."/>
            <person name="Racz N."/>
            <person name="Riley R."/>
            <person name="Savchenko A."/>
            <person name="Shiryaev A."/>
            <person name="Soop K."/>
            <person name="Spirin V."/>
            <person name="Szebenyi C."/>
            <person name="Tomsovsky M."/>
            <person name="Tulloss R.E."/>
            <person name="Uehling J."/>
            <person name="Grigoriev I.V."/>
            <person name="Vagvolgyi C."/>
            <person name="Papp T."/>
            <person name="Martin F.M."/>
            <person name="Miettinen O."/>
            <person name="Hibbett D.S."/>
            <person name="Nagy L.G."/>
        </authorList>
    </citation>
    <scope>NUCLEOTIDE SEQUENCE [LARGE SCALE GENOMIC DNA]</scope>
    <source>
        <strain evidence="3 4">CBS 962.96</strain>
    </source>
</reference>
<accession>A0A4S8M3Y5</accession>
<evidence type="ECO:0000313" key="3">
    <source>
        <dbReference type="EMBL" id="THU96857.1"/>
    </source>
</evidence>
<organism evidence="3 4">
    <name type="scientific">Dendrothele bispora (strain CBS 962.96)</name>
    <dbReference type="NCBI Taxonomy" id="1314807"/>
    <lineage>
        <taxon>Eukaryota</taxon>
        <taxon>Fungi</taxon>
        <taxon>Dikarya</taxon>
        <taxon>Basidiomycota</taxon>
        <taxon>Agaricomycotina</taxon>
        <taxon>Agaricomycetes</taxon>
        <taxon>Agaricomycetidae</taxon>
        <taxon>Agaricales</taxon>
        <taxon>Agaricales incertae sedis</taxon>
        <taxon>Dendrothele</taxon>
    </lineage>
</organism>
<proteinExistence type="predicted"/>
<sequence>MIGGIVGGVLLLLLVFMSLFFCRRRQRGRSLSFETATPYPRRSSRDLEAPPSPLFNPMAMAMVASSPRATPEPIRTEPLSLPPPFFDLNDNTTTIKKPVTFKEIGSGTTSTPLVDLEYPSESGRSFETARTDLTSIPHAQTSQADPFSDPFAKALVSPVSKNPFVTSPVSPRNPFATAPVPVSSTSVPAAELRNPFADPMDNLISALDAPGSGERLSKASSSGNPEVSISPNTRLTCTDSSAFRQFGLAM</sequence>
<evidence type="ECO:0000256" key="1">
    <source>
        <dbReference type="SAM" id="MobiDB-lite"/>
    </source>
</evidence>
<dbReference type="AlphaFoldDB" id="A0A4S8M3Y5"/>
<feature type="compositionally biased region" description="Polar residues" evidence="1">
    <location>
        <begin position="218"/>
        <end position="232"/>
    </location>
</feature>
<evidence type="ECO:0000313" key="4">
    <source>
        <dbReference type="Proteomes" id="UP000297245"/>
    </source>
</evidence>